<accession>A0ABY4YQ79</accession>
<evidence type="ECO:0000256" key="2">
    <source>
        <dbReference type="ARBA" id="ARBA00009695"/>
    </source>
</evidence>
<dbReference type="InterPro" id="IPR053926">
    <property type="entry name" value="RecX_HTH_1st"/>
</dbReference>
<reference evidence="10" key="1">
    <citation type="submission" date="2022-06" db="EMBL/GenBank/DDBJ databases">
        <title>Ornithinimicrobium HY1793.</title>
        <authorList>
            <person name="Huang Y."/>
        </authorList>
    </citation>
    <scope>NUCLEOTIDE SEQUENCE</scope>
    <source>
        <strain evidence="10">HY1793</strain>
    </source>
</reference>
<dbReference type="InterPro" id="IPR036388">
    <property type="entry name" value="WH-like_DNA-bd_sf"/>
</dbReference>
<evidence type="ECO:0000256" key="3">
    <source>
        <dbReference type="ARBA" id="ARBA00018111"/>
    </source>
</evidence>
<dbReference type="HAMAP" id="MF_01114">
    <property type="entry name" value="RecX"/>
    <property type="match status" value="1"/>
</dbReference>
<feature type="domain" description="RecX first three-helical" evidence="9">
    <location>
        <begin position="76"/>
        <end position="115"/>
    </location>
</feature>
<name>A0ABY4YQ79_9MICO</name>
<feature type="compositionally biased region" description="Basic and acidic residues" evidence="6">
    <location>
        <begin position="42"/>
        <end position="74"/>
    </location>
</feature>
<keyword evidence="11" id="KW-1185">Reference proteome</keyword>
<proteinExistence type="inferred from homology"/>
<gene>
    <name evidence="5" type="primary">recX</name>
    <name evidence="10" type="ORF">NF556_14680</name>
</gene>
<dbReference type="EMBL" id="CP099489">
    <property type="protein sequence ID" value="USQ78863.1"/>
    <property type="molecule type" value="Genomic_DNA"/>
</dbReference>
<dbReference type="InterPro" id="IPR053925">
    <property type="entry name" value="RecX_HTH_3rd"/>
</dbReference>
<dbReference type="InterPro" id="IPR053924">
    <property type="entry name" value="RecX_HTH_2nd"/>
</dbReference>
<dbReference type="Pfam" id="PF21982">
    <property type="entry name" value="RecX_HTH1"/>
    <property type="match status" value="1"/>
</dbReference>
<feature type="domain" description="RecX third three-helical" evidence="8">
    <location>
        <begin position="170"/>
        <end position="214"/>
    </location>
</feature>
<evidence type="ECO:0000259" key="8">
    <source>
        <dbReference type="Pfam" id="PF21981"/>
    </source>
</evidence>
<dbReference type="InterPro" id="IPR003783">
    <property type="entry name" value="Regulatory_RecX"/>
</dbReference>
<dbReference type="PANTHER" id="PTHR33602:SF1">
    <property type="entry name" value="REGULATORY PROTEIN RECX FAMILY PROTEIN"/>
    <property type="match status" value="1"/>
</dbReference>
<dbReference type="Proteomes" id="UP001056455">
    <property type="component" value="Chromosome"/>
</dbReference>
<evidence type="ECO:0000256" key="4">
    <source>
        <dbReference type="ARBA" id="ARBA00022490"/>
    </source>
</evidence>
<evidence type="ECO:0000259" key="9">
    <source>
        <dbReference type="Pfam" id="PF21982"/>
    </source>
</evidence>
<comment type="similarity">
    <text evidence="2 5">Belongs to the RecX family.</text>
</comment>
<dbReference type="RefSeq" id="WP_252591658.1">
    <property type="nucleotide sequence ID" value="NZ_CP099489.1"/>
</dbReference>
<dbReference type="PANTHER" id="PTHR33602">
    <property type="entry name" value="REGULATORY PROTEIN RECX FAMILY PROTEIN"/>
    <property type="match status" value="1"/>
</dbReference>
<keyword evidence="4 5" id="KW-0963">Cytoplasm</keyword>
<protein>
    <recommendedName>
        <fullName evidence="3 5">Regulatory protein RecX</fullName>
    </recommendedName>
</protein>
<comment type="function">
    <text evidence="5">Modulates RecA activity.</text>
</comment>
<evidence type="ECO:0000259" key="7">
    <source>
        <dbReference type="Pfam" id="PF02631"/>
    </source>
</evidence>
<feature type="region of interest" description="Disordered" evidence="6">
    <location>
        <begin position="1"/>
        <end position="74"/>
    </location>
</feature>
<dbReference type="Pfam" id="PF21981">
    <property type="entry name" value="RecX_HTH3"/>
    <property type="match status" value="1"/>
</dbReference>
<dbReference type="Pfam" id="PF02631">
    <property type="entry name" value="RecX_HTH2"/>
    <property type="match status" value="1"/>
</dbReference>
<evidence type="ECO:0000313" key="10">
    <source>
        <dbReference type="EMBL" id="USQ78863.1"/>
    </source>
</evidence>
<feature type="domain" description="RecX second three-helical" evidence="7">
    <location>
        <begin position="122"/>
        <end position="163"/>
    </location>
</feature>
<evidence type="ECO:0000256" key="6">
    <source>
        <dbReference type="SAM" id="MobiDB-lite"/>
    </source>
</evidence>
<sequence length="229" mass="25370">MSDSTPQPGPADRLARAREVLAAAEAGEPSVDPTPPTTTTRRSADRAPDSRRRDGSDTDVPESVRGDAEADPHDVARQIALRQLTMAPRSRKQLEDKLRQKGCADEVSHVVLDRLEEVGLIDDAAYARMLVRTRQETKGLAPRALSQELRRKGVSDDLIEDALADIASDDQHVRARELVDKRLRTMRGLDPQVQTRRLAGFLARKGYDSNVAFGVIREALADLPEHQRD</sequence>
<dbReference type="Gene3D" id="1.10.10.10">
    <property type="entry name" value="Winged helix-like DNA-binding domain superfamily/Winged helix DNA-binding domain"/>
    <property type="match status" value="3"/>
</dbReference>
<evidence type="ECO:0000256" key="1">
    <source>
        <dbReference type="ARBA" id="ARBA00004496"/>
    </source>
</evidence>
<evidence type="ECO:0000256" key="5">
    <source>
        <dbReference type="HAMAP-Rule" id="MF_01114"/>
    </source>
</evidence>
<evidence type="ECO:0000313" key="11">
    <source>
        <dbReference type="Proteomes" id="UP001056455"/>
    </source>
</evidence>
<organism evidence="10 11">
    <name type="scientific">Ornithinimicrobium faecis</name>
    <dbReference type="NCBI Taxonomy" id="2934158"/>
    <lineage>
        <taxon>Bacteria</taxon>
        <taxon>Bacillati</taxon>
        <taxon>Actinomycetota</taxon>
        <taxon>Actinomycetes</taxon>
        <taxon>Micrococcales</taxon>
        <taxon>Ornithinimicrobiaceae</taxon>
        <taxon>Ornithinimicrobium</taxon>
    </lineage>
</organism>
<feature type="compositionally biased region" description="Low complexity" evidence="6">
    <location>
        <begin position="20"/>
        <end position="41"/>
    </location>
</feature>
<comment type="subcellular location">
    <subcellularLocation>
        <location evidence="1 5">Cytoplasm</location>
    </subcellularLocation>
</comment>